<keyword evidence="2" id="KW-1185">Reference proteome</keyword>
<dbReference type="RefSeq" id="WP_313831322.1">
    <property type="nucleotide sequence ID" value="NZ_JAQOUE010000001.1"/>
</dbReference>
<dbReference type="Proteomes" id="UP001250932">
    <property type="component" value="Unassembled WGS sequence"/>
</dbReference>
<dbReference type="SUPFAM" id="SSF49452">
    <property type="entry name" value="Starch-binding domain-like"/>
    <property type="match status" value="1"/>
</dbReference>
<comment type="caution">
    <text evidence="1">The sequence shown here is derived from an EMBL/GenBank/DDBJ whole genome shotgun (WGS) entry which is preliminary data.</text>
</comment>
<reference evidence="1 2" key="1">
    <citation type="journal article" date="2023" name="ISME J.">
        <title>Cultivation and genomic characterization of novel and ubiquitous marine nitrite-oxidizing bacteria from the Nitrospirales.</title>
        <authorList>
            <person name="Mueller A.J."/>
            <person name="Daebeler A."/>
            <person name="Herbold C.W."/>
            <person name="Kirkegaard R.H."/>
            <person name="Daims H."/>
        </authorList>
    </citation>
    <scope>NUCLEOTIDE SEQUENCE [LARGE SCALE GENOMIC DNA]</scope>
    <source>
        <strain evidence="1 2">EB</strain>
    </source>
</reference>
<dbReference type="Gene3D" id="2.60.40.1120">
    <property type="entry name" value="Carboxypeptidase-like, regulatory domain"/>
    <property type="match status" value="1"/>
</dbReference>
<evidence type="ECO:0000313" key="2">
    <source>
        <dbReference type="Proteomes" id="UP001250932"/>
    </source>
</evidence>
<sequence length="273" mass="30431">MKTSWDILRKALVCAGVASIVFLWSSMGLSYDVIDVHHGAMIGGTVEFHGTPPSPLVFEVNKEPDVCGEIRSLTKVDVHQGRLRGAVIILEGVEQGKAFESQTLTAMAPGEGEFRYASGTRLDLNVRLKNCNFGPFTGVVMADQVVQFSNHDPIKHTLHTYVLKGKKANILRTLNTQNLAPQSDLEQTFTPKKLKHGRVVALTCDRHDFMENWMYVVESPYFAISDEAGNFSIDQVPQGQYDLVAWHPVLGSQRQIVNVDENGTLRVNFEFKK</sequence>
<protein>
    <submittedName>
        <fullName evidence="1">Carboxypeptidase-like regulatory domain-containing protein</fullName>
    </submittedName>
</protein>
<evidence type="ECO:0000313" key="1">
    <source>
        <dbReference type="EMBL" id="MDT7040963.1"/>
    </source>
</evidence>
<organism evidence="1 2">
    <name type="scientific">Candidatus Nitronereus thalassa</name>
    <dbReference type="NCBI Taxonomy" id="3020898"/>
    <lineage>
        <taxon>Bacteria</taxon>
        <taxon>Pseudomonadati</taxon>
        <taxon>Nitrospirota</taxon>
        <taxon>Nitrospiria</taxon>
        <taxon>Nitrospirales</taxon>
        <taxon>Nitrospiraceae</taxon>
        <taxon>Candidatus Nitronereus</taxon>
    </lineage>
</organism>
<gene>
    <name evidence="1" type="ORF">PPG34_01295</name>
</gene>
<dbReference type="EMBL" id="JAQOUE010000001">
    <property type="protein sequence ID" value="MDT7040963.1"/>
    <property type="molecule type" value="Genomic_DNA"/>
</dbReference>
<name>A0ABU3K3K7_9BACT</name>
<accession>A0ABU3K3K7</accession>
<proteinExistence type="predicted"/>
<dbReference type="InterPro" id="IPR013784">
    <property type="entry name" value="Carb-bd-like_fold"/>
</dbReference>